<dbReference type="Proteomes" id="UP000472335">
    <property type="component" value="Unassembled WGS sequence"/>
</dbReference>
<evidence type="ECO:0000313" key="1">
    <source>
        <dbReference type="EMBL" id="NGO09425.1"/>
    </source>
</evidence>
<protein>
    <submittedName>
        <fullName evidence="1">Uncharacterized protein</fullName>
    </submittedName>
</protein>
<dbReference type="RefSeq" id="WP_165260381.1">
    <property type="nucleotide sequence ID" value="NZ_JAAKZY010000050.1"/>
</dbReference>
<sequence>MPNPIEELRSAGVPVDSIPEEQREVLANLSEHEVGVLKGLKDRLGQDVQAHGAEGAEGIGVILW</sequence>
<proteinExistence type="predicted"/>
<dbReference type="AlphaFoldDB" id="A0A6G4V679"/>
<dbReference type="NCBIfam" id="NF045560">
    <property type="entry name" value="aroma_sacti_dom"/>
    <property type="match status" value="1"/>
</dbReference>
<dbReference type="InterPro" id="IPR054632">
    <property type="entry name" value="Aroma_sacti_dom"/>
</dbReference>
<accession>A0A6G4V679</accession>
<name>A0A6G4V679_9ACTN</name>
<organism evidence="1 2">
    <name type="scientific">Streptomyces scabichelini</name>
    <dbReference type="NCBI Taxonomy" id="2711217"/>
    <lineage>
        <taxon>Bacteria</taxon>
        <taxon>Bacillati</taxon>
        <taxon>Actinomycetota</taxon>
        <taxon>Actinomycetes</taxon>
        <taxon>Kitasatosporales</taxon>
        <taxon>Streptomycetaceae</taxon>
        <taxon>Streptomyces</taxon>
    </lineage>
</organism>
<reference evidence="1 2" key="1">
    <citation type="submission" date="2020-02" db="EMBL/GenBank/DDBJ databases">
        <title>Whole-genome analyses of novel actinobacteria.</title>
        <authorList>
            <person name="Sahin N."/>
            <person name="Gencbay T."/>
        </authorList>
    </citation>
    <scope>NUCLEOTIDE SEQUENCE [LARGE SCALE GENOMIC DNA]</scope>
    <source>
        <strain evidence="1 2">HC44</strain>
    </source>
</reference>
<dbReference type="EMBL" id="JAAKZY010000050">
    <property type="protein sequence ID" value="NGO09425.1"/>
    <property type="molecule type" value="Genomic_DNA"/>
</dbReference>
<keyword evidence="2" id="KW-1185">Reference proteome</keyword>
<evidence type="ECO:0000313" key="2">
    <source>
        <dbReference type="Proteomes" id="UP000472335"/>
    </source>
</evidence>
<gene>
    <name evidence="1" type="ORF">G5C60_17935</name>
</gene>
<comment type="caution">
    <text evidence="1">The sequence shown here is derived from an EMBL/GenBank/DDBJ whole genome shotgun (WGS) entry which is preliminary data.</text>
</comment>